<evidence type="ECO:0000256" key="2">
    <source>
        <dbReference type="ARBA" id="ARBA00010400"/>
    </source>
</evidence>
<feature type="chain" id="PRO_5041017985" description="RxLR effector protein" evidence="5">
    <location>
        <begin position="24"/>
        <end position="226"/>
    </location>
</feature>
<keyword evidence="3 5" id="KW-0964">Secreted</keyword>
<accession>A0A2P4YCK0</accession>
<evidence type="ECO:0000256" key="3">
    <source>
        <dbReference type="ARBA" id="ARBA00022525"/>
    </source>
</evidence>
<evidence type="ECO:0000256" key="5">
    <source>
        <dbReference type="RuleBase" id="RU367124"/>
    </source>
</evidence>
<comment type="function">
    <text evidence="5">Effector that suppresses plant defense responses during pathogen infection.</text>
</comment>
<dbReference type="InterPro" id="IPR031825">
    <property type="entry name" value="RXLR"/>
</dbReference>
<sequence>MRFNCFFVIAVATFLASTDKTSATSNSDVVLTPDLPVTGFTFTDSNNGKRHLRTGTTEDEDERAVTTLKIPALENALKRANAKRVRGWLKKGYEVDDVFLTLNLDLMTGNIFANPKFKTWMKFAIAAEGENAGKEIIMSLTRKYGDLKLAKMLRWTNSGSTASISKQLQKAQFDFWYKEGMGPKYITTNVFKEADESIIGELGRSILSQYRTYLNNNHPDWSKVMK</sequence>
<gene>
    <name evidence="6" type="ORF">PHPALM_7364</name>
</gene>
<feature type="signal peptide" evidence="5">
    <location>
        <begin position="1"/>
        <end position="23"/>
    </location>
</feature>
<dbReference type="GO" id="GO:0005576">
    <property type="term" value="C:extracellular region"/>
    <property type="evidence" value="ECO:0007669"/>
    <property type="project" value="UniProtKB-SubCell"/>
</dbReference>
<dbReference type="Proteomes" id="UP000237271">
    <property type="component" value="Unassembled WGS sequence"/>
</dbReference>
<comment type="caution">
    <text evidence="6">The sequence shown here is derived from an EMBL/GenBank/DDBJ whole genome shotgun (WGS) entry which is preliminary data.</text>
</comment>
<keyword evidence="4 5" id="KW-0732">Signal</keyword>
<reference evidence="6 7" key="1">
    <citation type="journal article" date="2017" name="Genome Biol. Evol.">
        <title>Phytophthora megakarya and P. palmivora, closely related causal agents of cacao black pod rot, underwent increases in genome sizes and gene numbers by different mechanisms.</title>
        <authorList>
            <person name="Ali S.S."/>
            <person name="Shao J."/>
            <person name="Lary D.J."/>
            <person name="Kronmiller B."/>
            <person name="Shen D."/>
            <person name="Strem M.D."/>
            <person name="Amoako-Attah I."/>
            <person name="Akrofi A.Y."/>
            <person name="Begoude B.A."/>
            <person name="Ten Hoopen G.M."/>
            <person name="Coulibaly K."/>
            <person name="Kebe B.I."/>
            <person name="Melnick R.L."/>
            <person name="Guiltinan M.J."/>
            <person name="Tyler B.M."/>
            <person name="Meinhardt L.W."/>
            <person name="Bailey B.A."/>
        </authorList>
    </citation>
    <scope>NUCLEOTIDE SEQUENCE [LARGE SCALE GENOMIC DNA]</scope>
    <source>
        <strain evidence="7">sbr112.9</strain>
    </source>
</reference>
<dbReference type="OrthoDB" id="94550at2759"/>
<dbReference type="AlphaFoldDB" id="A0A2P4YCK0"/>
<proteinExistence type="inferred from homology"/>
<evidence type="ECO:0000256" key="4">
    <source>
        <dbReference type="ARBA" id="ARBA00022729"/>
    </source>
</evidence>
<evidence type="ECO:0000313" key="7">
    <source>
        <dbReference type="Proteomes" id="UP000237271"/>
    </source>
</evidence>
<comment type="similarity">
    <text evidence="2 5">Belongs to the RxLR effector family.</text>
</comment>
<dbReference type="EMBL" id="NCKW01003777">
    <property type="protein sequence ID" value="POM75524.1"/>
    <property type="molecule type" value="Genomic_DNA"/>
</dbReference>
<evidence type="ECO:0000313" key="6">
    <source>
        <dbReference type="EMBL" id="POM75524.1"/>
    </source>
</evidence>
<evidence type="ECO:0000256" key="1">
    <source>
        <dbReference type="ARBA" id="ARBA00004613"/>
    </source>
</evidence>
<keyword evidence="7" id="KW-1185">Reference proteome</keyword>
<comment type="subcellular location">
    <subcellularLocation>
        <location evidence="1 5">Secreted</location>
    </subcellularLocation>
</comment>
<protein>
    <recommendedName>
        <fullName evidence="5">RxLR effector protein</fullName>
    </recommendedName>
</protein>
<organism evidence="6 7">
    <name type="scientific">Phytophthora palmivora</name>
    <dbReference type="NCBI Taxonomy" id="4796"/>
    <lineage>
        <taxon>Eukaryota</taxon>
        <taxon>Sar</taxon>
        <taxon>Stramenopiles</taxon>
        <taxon>Oomycota</taxon>
        <taxon>Peronosporomycetes</taxon>
        <taxon>Peronosporales</taxon>
        <taxon>Peronosporaceae</taxon>
        <taxon>Phytophthora</taxon>
    </lineage>
</organism>
<comment type="domain">
    <text evidence="5">The RxLR-dEER motif acts to carry the protein into the host cell cytoplasm through binding to cell surface phosphatidylinositol-3-phosphate.</text>
</comment>
<dbReference type="Pfam" id="PF16810">
    <property type="entry name" value="RXLR"/>
    <property type="match status" value="1"/>
</dbReference>
<name>A0A2P4YCK0_9STRA</name>